<keyword evidence="1" id="KW-0732">Signal</keyword>
<protein>
    <submittedName>
        <fullName evidence="3">Iron complex transport system substrate-binding protein</fullName>
    </submittedName>
</protein>
<feature type="chain" id="PRO_5031357210" evidence="1">
    <location>
        <begin position="27"/>
        <end position="339"/>
    </location>
</feature>
<evidence type="ECO:0000256" key="1">
    <source>
        <dbReference type="SAM" id="SignalP"/>
    </source>
</evidence>
<reference evidence="3 4" key="1">
    <citation type="submission" date="2020-08" db="EMBL/GenBank/DDBJ databases">
        <title>Genomic Encyclopedia of Type Strains, Phase IV (KMG-IV): sequencing the most valuable type-strain genomes for metagenomic binning, comparative biology and taxonomic classification.</title>
        <authorList>
            <person name="Goeker M."/>
        </authorList>
    </citation>
    <scope>NUCLEOTIDE SEQUENCE [LARGE SCALE GENOMIC DNA]</scope>
    <source>
        <strain evidence="3 4">DSM 21319</strain>
    </source>
</reference>
<dbReference type="Gene3D" id="3.40.50.1980">
    <property type="entry name" value="Nitrogenase molybdenum iron protein domain"/>
    <property type="match status" value="2"/>
</dbReference>
<dbReference type="PROSITE" id="PS50983">
    <property type="entry name" value="FE_B12_PBP"/>
    <property type="match status" value="1"/>
</dbReference>
<feature type="signal peptide" evidence="1">
    <location>
        <begin position="1"/>
        <end position="26"/>
    </location>
</feature>
<dbReference type="RefSeq" id="WP_184144958.1">
    <property type="nucleotide sequence ID" value="NZ_JACHIK010000010.1"/>
</dbReference>
<dbReference type="Proteomes" id="UP000535406">
    <property type="component" value="Unassembled WGS sequence"/>
</dbReference>
<dbReference type="PANTHER" id="PTHR30535">
    <property type="entry name" value="VITAMIN B12-BINDING PROTEIN"/>
    <property type="match status" value="1"/>
</dbReference>
<evidence type="ECO:0000313" key="4">
    <source>
        <dbReference type="Proteomes" id="UP000535406"/>
    </source>
</evidence>
<sequence>MNKAGVFVSVALAASATFFCSASAGAGQETRYPFSIENCGRTLTFDKAPSRAVADGQNSAEIFYLLGLEDKLVGSALWIGPVLEGFEEADARVPRIAELDPSFEGILATKPDFVATQFQWQIGPEGVVASVEQFEELGIPVYTAPADCHLKGRKAGDEPPTFSMGLIYQEIEEVARIFNVSGRGAEVIAAMKAREQAAKARIAALTKDVSAVFWYSSAKLKGDPYVAGKGGVPAYLMSELGIANVVASNEEWPTVGWETIAKADPTLIVAGDMTRRRFEGDDLAAKLDFLKNDPVASNMDAVRQGRIVEMKVQFMDPTIRTIRGLEILADGLERFGLAR</sequence>
<accession>A0A7W7YWL9</accession>
<organism evidence="3 4">
    <name type="scientific">Shinella fusca</name>
    <dbReference type="NCBI Taxonomy" id="544480"/>
    <lineage>
        <taxon>Bacteria</taxon>
        <taxon>Pseudomonadati</taxon>
        <taxon>Pseudomonadota</taxon>
        <taxon>Alphaproteobacteria</taxon>
        <taxon>Hyphomicrobiales</taxon>
        <taxon>Rhizobiaceae</taxon>
        <taxon>Shinella</taxon>
    </lineage>
</organism>
<dbReference type="SUPFAM" id="SSF53807">
    <property type="entry name" value="Helical backbone' metal receptor"/>
    <property type="match status" value="1"/>
</dbReference>
<gene>
    <name evidence="3" type="ORF">HNQ66_003001</name>
</gene>
<dbReference type="PANTHER" id="PTHR30535:SF7">
    <property type="entry name" value="IRON(III) DICITRATE-BINDING PROTEIN"/>
    <property type="match status" value="1"/>
</dbReference>
<evidence type="ECO:0000313" key="3">
    <source>
        <dbReference type="EMBL" id="MBB5043591.1"/>
    </source>
</evidence>
<dbReference type="AlphaFoldDB" id="A0A7W7YWL9"/>
<feature type="domain" description="Fe/B12 periplasmic-binding" evidence="2">
    <location>
        <begin position="51"/>
        <end position="339"/>
    </location>
</feature>
<proteinExistence type="predicted"/>
<dbReference type="InterPro" id="IPR050902">
    <property type="entry name" value="ABC_Transporter_SBP"/>
</dbReference>
<evidence type="ECO:0000259" key="2">
    <source>
        <dbReference type="PROSITE" id="PS50983"/>
    </source>
</evidence>
<comment type="caution">
    <text evidence="3">The sequence shown here is derived from an EMBL/GenBank/DDBJ whole genome shotgun (WGS) entry which is preliminary data.</text>
</comment>
<dbReference type="EMBL" id="JACHIK010000010">
    <property type="protein sequence ID" value="MBB5043591.1"/>
    <property type="molecule type" value="Genomic_DNA"/>
</dbReference>
<dbReference type="Pfam" id="PF01497">
    <property type="entry name" value="Peripla_BP_2"/>
    <property type="match status" value="1"/>
</dbReference>
<dbReference type="InterPro" id="IPR002491">
    <property type="entry name" value="ABC_transptr_periplasmic_BD"/>
</dbReference>
<keyword evidence="4" id="KW-1185">Reference proteome</keyword>
<name>A0A7W7YWL9_9HYPH</name>